<dbReference type="PROSITE" id="PS50994">
    <property type="entry name" value="INTEGRASE"/>
    <property type="match status" value="1"/>
</dbReference>
<dbReference type="InterPro" id="IPR036397">
    <property type="entry name" value="RNaseH_sf"/>
</dbReference>
<sequence length="394" mass="43739">MTCKDAPSFAKSRPVDFLPDTPELLGKKSSPKFLEVVSRIHFLVVVGLPTPQQPGPLSATGGPSSLLPHSPFPSQLTTWQLLHHRQGGGQKRSTDSWAMAHGRDGWLETWKEHNWKSSDQEVWGRGKWLDPSEWAKILKILVSRVNAPQRVPSAEEDVYSYPLSSASPVTAQRAPEQSGHGGRDGGYTWAQQHGLHFVLPRRHSYSGYTSVIPPCNTSSKTIVHGLTKCLVYHHGVPLSLIFDQGTHFTANKVGQWAHVHGLHWSSCVLHHPEAAGLTEWWNGPWKTQLQLGVGDNTLRGWSNHYGGGYICSESFQLQAGIGINPPGDTSRIPLSWKLNLLCRHFGLLTTLNPQAAKVVRVLDEMIYPDHQEEKALPLHNEGMGNYVWNSGDPF</sequence>
<dbReference type="InterPro" id="IPR012337">
    <property type="entry name" value="RNaseH-like_sf"/>
</dbReference>
<dbReference type="GO" id="GO:0003676">
    <property type="term" value="F:nucleic acid binding"/>
    <property type="evidence" value="ECO:0007669"/>
    <property type="project" value="InterPro"/>
</dbReference>
<reference evidence="2" key="1">
    <citation type="submission" date="2020-12" db="EMBL/GenBank/DDBJ databases">
        <authorList>
            <consortium name="Molecular Ecology Group"/>
        </authorList>
    </citation>
    <scope>NUCLEOTIDE SEQUENCE</scope>
    <source>
        <strain evidence="2">TBG_1078</strain>
    </source>
</reference>
<evidence type="ECO:0000259" key="1">
    <source>
        <dbReference type="PROSITE" id="PS50994"/>
    </source>
</evidence>
<dbReference type="AlphaFoldDB" id="A0A811ZP75"/>
<feature type="domain" description="Integrase catalytic" evidence="1">
    <location>
        <begin position="171"/>
        <end position="333"/>
    </location>
</feature>
<keyword evidence="3" id="KW-1185">Reference proteome</keyword>
<accession>A0A811ZP75</accession>
<name>A0A811ZP75_NYCPR</name>
<evidence type="ECO:0000313" key="3">
    <source>
        <dbReference type="Proteomes" id="UP000645828"/>
    </source>
</evidence>
<dbReference type="Gene3D" id="3.30.420.10">
    <property type="entry name" value="Ribonuclease H-like superfamily/Ribonuclease H"/>
    <property type="match status" value="1"/>
</dbReference>
<dbReference type="GO" id="GO:0015074">
    <property type="term" value="P:DNA integration"/>
    <property type="evidence" value="ECO:0007669"/>
    <property type="project" value="InterPro"/>
</dbReference>
<dbReference type="InterPro" id="IPR001584">
    <property type="entry name" value="Integrase_cat-core"/>
</dbReference>
<comment type="caution">
    <text evidence="2">The sequence shown here is derived from an EMBL/GenBank/DDBJ whole genome shotgun (WGS) entry which is preliminary data.</text>
</comment>
<organism evidence="2 3">
    <name type="scientific">Nyctereutes procyonoides</name>
    <name type="common">Raccoon dog</name>
    <name type="synonym">Canis procyonoides</name>
    <dbReference type="NCBI Taxonomy" id="34880"/>
    <lineage>
        <taxon>Eukaryota</taxon>
        <taxon>Metazoa</taxon>
        <taxon>Chordata</taxon>
        <taxon>Craniata</taxon>
        <taxon>Vertebrata</taxon>
        <taxon>Euteleostomi</taxon>
        <taxon>Mammalia</taxon>
        <taxon>Eutheria</taxon>
        <taxon>Laurasiatheria</taxon>
        <taxon>Carnivora</taxon>
        <taxon>Caniformia</taxon>
        <taxon>Canidae</taxon>
        <taxon>Nyctereutes</taxon>
    </lineage>
</organism>
<proteinExistence type="predicted"/>
<dbReference type="SUPFAM" id="SSF53098">
    <property type="entry name" value="Ribonuclease H-like"/>
    <property type="match status" value="1"/>
</dbReference>
<gene>
    <name evidence="2" type="ORF">NYPRO_LOCUS23279</name>
</gene>
<dbReference type="Proteomes" id="UP000645828">
    <property type="component" value="Unassembled WGS sequence"/>
</dbReference>
<evidence type="ECO:0000313" key="2">
    <source>
        <dbReference type="EMBL" id="CAD7690485.1"/>
    </source>
</evidence>
<protein>
    <submittedName>
        <fullName evidence="2">(raccoon dog) hypothetical protein</fullName>
    </submittedName>
</protein>
<dbReference type="EMBL" id="CAJHUB010000771">
    <property type="protein sequence ID" value="CAD7690485.1"/>
    <property type="molecule type" value="Genomic_DNA"/>
</dbReference>